<keyword evidence="3" id="KW-1185">Reference proteome</keyword>
<dbReference type="AlphaFoldDB" id="A0A0M4SFQ3"/>
<protein>
    <recommendedName>
        <fullName evidence="1">Bacteriophage CI repressor N-terminal domain-containing protein</fullName>
    </recommendedName>
</protein>
<accession>A0A0M4SFQ3</accession>
<dbReference type="Proteomes" id="UP000006380">
    <property type="component" value="Chromosome"/>
</dbReference>
<dbReference type="OrthoDB" id="5357907at2"/>
<feature type="domain" description="Bacteriophage CI repressor N-terminal" evidence="1">
    <location>
        <begin position="15"/>
        <end position="65"/>
    </location>
</feature>
<dbReference type="Pfam" id="PF07022">
    <property type="entry name" value="Phage_CI_repr"/>
    <property type="match status" value="1"/>
</dbReference>
<name>A0A0M4SFQ3_CAMC5</name>
<gene>
    <name evidence="2" type="ORF">CCV52592_1307</name>
</gene>
<dbReference type="KEGG" id="ccv:CCV52592_1307"/>
<dbReference type="GO" id="GO:0003677">
    <property type="term" value="F:DNA binding"/>
    <property type="evidence" value="ECO:0007669"/>
    <property type="project" value="InterPro"/>
</dbReference>
<dbReference type="InterPro" id="IPR010982">
    <property type="entry name" value="Lambda_DNA-bd_dom_sf"/>
</dbReference>
<dbReference type="GO" id="GO:0045892">
    <property type="term" value="P:negative regulation of DNA-templated transcription"/>
    <property type="evidence" value="ECO:0007669"/>
    <property type="project" value="InterPro"/>
</dbReference>
<dbReference type="Gene3D" id="1.10.260.40">
    <property type="entry name" value="lambda repressor-like DNA-binding domains"/>
    <property type="match status" value="1"/>
</dbReference>
<reference evidence="2" key="1">
    <citation type="submission" date="2016-07" db="EMBL/GenBank/DDBJ databases">
        <title>Comparative genomics of the Campylobacter concisus group.</title>
        <authorList>
            <person name="Miller W.G."/>
            <person name="Yee E."/>
            <person name="Chapman M.H."/>
            <person name="Huynh S."/>
            <person name="Bono J.L."/>
            <person name="On S.L.W."/>
            <person name="StLeger J."/>
            <person name="Foster G."/>
            <person name="Parker C.T."/>
        </authorList>
    </citation>
    <scope>NUCLEOTIDE SEQUENCE</scope>
    <source>
        <strain evidence="2">525.92</strain>
    </source>
</reference>
<dbReference type="RefSeq" id="WP_041743273.1">
    <property type="nucleotide sequence ID" value="NC_009715.2"/>
</dbReference>
<evidence type="ECO:0000313" key="2">
    <source>
        <dbReference type="EMBL" id="ALF45116.1"/>
    </source>
</evidence>
<organism evidence="2 3">
    <name type="scientific">Campylobacter curvus (strain 525.92)</name>
    <dbReference type="NCBI Taxonomy" id="360105"/>
    <lineage>
        <taxon>Bacteria</taxon>
        <taxon>Pseudomonadati</taxon>
        <taxon>Campylobacterota</taxon>
        <taxon>Epsilonproteobacteria</taxon>
        <taxon>Campylobacterales</taxon>
        <taxon>Campylobacteraceae</taxon>
        <taxon>Campylobacter</taxon>
    </lineage>
</organism>
<evidence type="ECO:0000259" key="1">
    <source>
        <dbReference type="Pfam" id="PF07022"/>
    </source>
</evidence>
<dbReference type="SUPFAM" id="SSF47413">
    <property type="entry name" value="lambda repressor-like DNA-binding domains"/>
    <property type="match status" value="1"/>
</dbReference>
<dbReference type="EMBL" id="CP000767">
    <property type="protein sequence ID" value="ALF45116.1"/>
    <property type="molecule type" value="Genomic_DNA"/>
</dbReference>
<evidence type="ECO:0000313" key="3">
    <source>
        <dbReference type="Proteomes" id="UP000006380"/>
    </source>
</evidence>
<dbReference type="STRING" id="360105.CCV52592_1307"/>
<proteinExistence type="predicted"/>
<dbReference type="InterPro" id="IPR010744">
    <property type="entry name" value="Phage_CI_N"/>
</dbReference>
<sequence length="128" mass="14628">MKYSEAILAALRREVNAKNNKELSEILGIGYRNFNNWQTRGRIPTGRLYEIAQKLGVDLDILINGNINGGNNIIFRGDGNTIRGAEKIDDEILAEFCELYKQYRTPMVEGELITLIDRLKKIKKAQEE</sequence>